<reference evidence="10" key="2">
    <citation type="journal article" date="2023" name="Curr. Microbiol.">
        <title>Granulicatella seriolae sp. nov., a Novel Facultative Anaerobe Isolated from Yellowtail Marine Fish.</title>
        <authorList>
            <person name="Lee M."/>
            <person name="Choi Y.J."/>
            <person name="Farooq A."/>
            <person name="Jeong J.B."/>
            <person name="Jung M.Y."/>
        </authorList>
    </citation>
    <scope>NUCLEOTIDE SEQUENCE</scope>
    <source>
        <strain evidence="10">S8</strain>
    </source>
</reference>
<keyword evidence="6 9" id="KW-0029">Amino-acid transport</keyword>
<feature type="transmembrane region" description="Helical" evidence="9">
    <location>
        <begin position="149"/>
        <end position="169"/>
    </location>
</feature>
<feature type="transmembrane region" description="Helical" evidence="9">
    <location>
        <begin position="117"/>
        <end position="137"/>
    </location>
</feature>
<comment type="function">
    <text evidence="9">Component of the transport system for branched-chain amino acids.</text>
</comment>
<dbReference type="PANTHER" id="PTHR30588">
    <property type="entry name" value="BRANCHED-CHAIN AMINO ACID TRANSPORT SYSTEM 2 CARRIER PROTEIN"/>
    <property type="match status" value="1"/>
</dbReference>
<feature type="transmembrane region" description="Helical" evidence="9">
    <location>
        <begin position="341"/>
        <end position="362"/>
    </location>
</feature>
<dbReference type="EMBL" id="JANHNZ010000001">
    <property type="protein sequence ID" value="MCQ9209353.1"/>
    <property type="molecule type" value="Genomic_DNA"/>
</dbReference>
<dbReference type="InterPro" id="IPR004685">
    <property type="entry name" value="Brnchd-chn_aa_trnsp_Livcs"/>
</dbReference>
<dbReference type="PANTHER" id="PTHR30588:SF0">
    <property type="entry name" value="BRANCHED-CHAIN AMINO ACID PERMEASE BRNQ"/>
    <property type="match status" value="1"/>
</dbReference>
<keyword evidence="8 9" id="KW-0472">Membrane</keyword>
<evidence type="ECO:0000256" key="8">
    <source>
        <dbReference type="ARBA" id="ARBA00023136"/>
    </source>
</evidence>
<gene>
    <name evidence="10" type="primary">brnQ</name>
    <name evidence="10" type="ORF">NPA36_02070</name>
</gene>
<protein>
    <recommendedName>
        <fullName evidence="9">Branched-chain amino acid transport system carrier protein</fullName>
    </recommendedName>
</protein>
<sequence>MQTLSRKNLFYVSMLLFGLFFGAGNLIFPPLLGKDAGTNSFIALAFFCITAIVIPILGVISVAKSNGLNHLAKRVDPIFAIIFTSAIYLSIGPALGIPRAGSLPFEMVVASYLPADISLTLPRFLYTLLFFGAAYWLSQNPSKLVDRLGKLLTPLLILLLVGMFLGIVFKDTTAFPAPTLAYAANPAVKGFIEGYNTMDAVAALNFGLVISLSIRSLQIKDQKAVERYSIKAGINAGFALLVIYLMLTYIGSSTAGLFPDTENGAQVLTQAITYGFGPFGAVLLAIIFTLACLTTCVGLITSSSQYFTTLTHRVSYVTWVRVWTLSSLLLANFGLNAILSYSVPILIAIYPVSIVLILFGLIDKLKDFTLVYKITIYLTALQSILNALDLTGIQIPYLTNLFRALPFYDLGLGWVCLSALAFLGSLLLEISLRHLKH</sequence>
<feature type="transmembrane region" description="Helical" evidence="9">
    <location>
        <begin position="374"/>
        <end position="395"/>
    </location>
</feature>
<dbReference type="Pfam" id="PF05525">
    <property type="entry name" value="Branch_AA_trans"/>
    <property type="match status" value="1"/>
</dbReference>
<evidence type="ECO:0000256" key="4">
    <source>
        <dbReference type="ARBA" id="ARBA00022475"/>
    </source>
</evidence>
<feature type="transmembrane region" description="Helical" evidence="9">
    <location>
        <begin position="75"/>
        <end position="97"/>
    </location>
</feature>
<feature type="transmembrane region" description="Helical" evidence="9">
    <location>
        <begin position="238"/>
        <end position="259"/>
    </location>
</feature>
<feature type="transmembrane region" description="Helical" evidence="9">
    <location>
        <begin position="279"/>
        <end position="302"/>
    </location>
</feature>
<reference evidence="10" key="1">
    <citation type="submission" date="2022-07" db="EMBL/GenBank/DDBJ databases">
        <authorList>
            <person name="Jung M.-Y."/>
            <person name="Lee M."/>
        </authorList>
    </citation>
    <scope>NUCLEOTIDE SEQUENCE</scope>
    <source>
        <strain evidence="10">S8</strain>
    </source>
</reference>
<comment type="caution">
    <text evidence="10">The sequence shown here is derived from an EMBL/GenBank/DDBJ whole genome shotgun (WGS) entry which is preliminary data.</text>
</comment>
<keyword evidence="4" id="KW-1003">Cell membrane</keyword>
<evidence type="ECO:0000256" key="3">
    <source>
        <dbReference type="ARBA" id="ARBA00022448"/>
    </source>
</evidence>
<evidence type="ECO:0000256" key="6">
    <source>
        <dbReference type="ARBA" id="ARBA00022970"/>
    </source>
</evidence>
<dbReference type="Proteomes" id="UP001059480">
    <property type="component" value="Unassembled WGS sequence"/>
</dbReference>
<proteinExistence type="inferred from homology"/>
<evidence type="ECO:0000256" key="1">
    <source>
        <dbReference type="ARBA" id="ARBA00004651"/>
    </source>
</evidence>
<name>A0ABT1WLE9_9LACT</name>
<evidence type="ECO:0000256" key="5">
    <source>
        <dbReference type="ARBA" id="ARBA00022692"/>
    </source>
</evidence>
<dbReference type="NCBIfam" id="TIGR00796">
    <property type="entry name" value="livcs"/>
    <property type="match status" value="1"/>
</dbReference>
<organism evidence="10 11">
    <name type="scientific">Granulicatella seriolae</name>
    <dbReference type="NCBI Taxonomy" id="2967226"/>
    <lineage>
        <taxon>Bacteria</taxon>
        <taxon>Bacillati</taxon>
        <taxon>Bacillota</taxon>
        <taxon>Bacilli</taxon>
        <taxon>Lactobacillales</taxon>
        <taxon>Carnobacteriaceae</taxon>
        <taxon>Granulicatella</taxon>
    </lineage>
</organism>
<keyword evidence="7 9" id="KW-1133">Transmembrane helix</keyword>
<evidence type="ECO:0000313" key="10">
    <source>
        <dbReference type="EMBL" id="MCQ9209353.1"/>
    </source>
</evidence>
<keyword evidence="3 9" id="KW-0813">Transport</keyword>
<accession>A0ABT1WLE9</accession>
<comment type="similarity">
    <text evidence="2 9">Belongs to the branched chain amino acid transporter family.</text>
</comment>
<feature type="transmembrane region" description="Helical" evidence="9">
    <location>
        <begin position="9"/>
        <end position="28"/>
    </location>
</feature>
<keyword evidence="5 9" id="KW-0812">Transmembrane</keyword>
<keyword evidence="11" id="KW-1185">Reference proteome</keyword>
<evidence type="ECO:0000256" key="2">
    <source>
        <dbReference type="ARBA" id="ARBA00008540"/>
    </source>
</evidence>
<evidence type="ECO:0000256" key="7">
    <source>
        <dbReference type="ARBA" id="ARBA00022989"/>
    </source>
</evidence>
<feature type="transmembrane region" description="Helical" evidence="9">
    <location>
        <begin position="200"/>
        <end position="217"/>
    </location>
</feature>
<feature type="transmembrane region" description="Helical" evidence="9">
    <location>
        <begin position="40"/>
        <end position="63"/>
    </location>
</feature>
<comment type="subcellular location">
    <subcellularLocation>
        <location evidence="1 9">Cell membrane</location>
        <topology evidence="1 9">Multi-pass membrane protein</topology>
    </subcellularLocation>
</comment>
<feature type="transmembrane region" description="Helical" evidence="9">
    <location>
        <begin position="314"/>
        <end position="335"/>
    </location>
</feature>
<evidence type="ECO:0000256" key="9">
    <source>
        <dbReference type="RuleBase" id="RU362122"/>
    </source>
</evidence>
<feature type="transmembrane region" description="Helical" evidence="9">
    <location>
        <begin position="407"/>
        <end position="428"/>
    </location>
</feature>
<dbReference type="RefSeq" id="WP_256944456.1">
    <property type="nucleotide sequence ID" value="NZ_JANHNZ010000001.1"/>
</dbReference>
<evidence type="ECO:0000313" key="11">
    <source>
        <dbReference type="Proteomes" id="UP001059480"/>
    </source>
</evidence>
<reference evidence="10" key="3">
    <citation type="journal article" date="2023" name="Microbiol. Resour. Announc.">
        <title>Draft Genome Sequence of Granulicatella sp. Strain S8, Isolated from a Marine Fish, Seriola quinqueradiata.</title>
        <authorList>
            <person name="Lee M."/>
            <person name="Farooq A."/>
            <person name="Jeong J.B."/>
            <person name="Jung M.Y."/>
        </authorList>
    </citation>
    <scope>NUCLEOTIDE SEQUENCE</scope>
    <source>
        <strain evidence="10">S8</strain>
    </source>
</reference>